<protein>
    <submittedName>
        <fullName evidence="1">Uncharacterized protein</fullName>
    </submittedName>
</protein>
<dbReference type="EMBL" id="BGPR01043129">
    <property type="protein sequence ID" value="GBO19664.1"/>
    <property type="molecule type" value="Genomic_DNA"/>
</dbReference>
<reference evidence="1 2" key="1">
    <citation type="journal article" date="2019" name="Sci. Rep.">
        <title>Orb-weaving spider Araneus ventricosus genome elucidates the spidroin gene catalogue.</title>
        <authorList>
            <person name="Kono N."/>
            <person name="Nakamura H."/>
            <person name="Ohtoshi R."/>
            <person name="Moran D.A.P."/>
            <person name="Shinohara A."/>
            <person name="Yoshida Y."/>
            <person name="Fujiwara M."/>
            <person name="Mori M."/>
            <person name="Tomita M."/>
            <person name="Arakawa K."/>
        </authorList>
    </citation>
    <scope>NUCLEOTIDE SEQUENCE [LARGE SCALE GENOMIC DNA]</scope>
</reference>
<comment type="caution">
    <text evidence="1">The sequence shown here is derived from an EMBL/GenBank/DDBJ whole genome shotgun (WGS) entry which is preliminary data.</text>
</comment>
<dbReference type="Proteomes" id="UP000499080">
    <property type="component" value="Unassembled WGS sequence"/>
</dbReference>
<proteinExistence type="predicted"/>
<evidence type="ECO:0000313" key="2">
    <source>
        <dbReference type="Proteomes" id="UP000499080"/>
    </source>
</evidence>
<accession>A0A4Y2V5F2</accession>
<name>A0A4Y2V5F2_ARAVE</name>
<evidence type="ECO:0000313" key="1">
    <source>
        <dbReference type="EMBL" id="GBO19664.1"/>
    </source>
</evidence>
<sequence>MRELQEQEKAAFWQKPNNNVSLYLEYVGGVYCAATTMSGVYCAATTMSGVYCAAASYGESVYCCRSSYGVASIVLAEKQLWEWRPIDRCNNRVASGIAAATMVASVVSCSN</sequence>
<organism evidence="1 2">
    <name type="scientific">Araneus ventricosus</name>
    <name type="common">Orbweaver spider</name>
    <name type="synonym">Epeira ventricosa</name>
    <dbReference type="NCBI Taxonomy" id="182803"/>
    <lineage>
        <taxon>Eukaryota</taxon>
        <taxon>Metazoa</taxon>
        <taxon>Ecdysozoa</taxon>
        <taxon>Arthropoda</taxon>
        <taxon>Chelicerata</taxon>
        <taxon>Arachnida</taxon>
        <taxon>Araneae</taxon>
        <taxon>Araneomorphae</taxon>
        <taxon>Entelegynae</taxon>
        <taxon>Araneoidea</taxon>
        <taxon>Araneidae</taxon>
        <taxon>Araneus</taxon>
    </lineage>
</organism>
<dbReference type="AlphaFoldDB" id="A0A4Y2V5F2"/>
<gene>
    <name evidence="1" type="ORF">AVEN_11586_1</name>
</gene>
<keyword evidence="2" id="KW-1185">Reference proteome</keyword>